<proteinExistence type="predicted"/>
<dbReference type="Proteomes" id="UP000799437">
    <property type="component" value="Unassembled WGS sequence"/>
</dbReference>
<feature type="compositionally biased region" description="Polar residues" evidence="1">
    <location>
        <begin position="225"/>
        <end position="234"/>
    </location>
</feature>
<dbReference type="OrthoDB" id="4524805at2759"/>
<feature type="compositionally biased region" description="Low complexity" evidence="1">
    <location>
        <begin position="399"/>
        <end position="414"/>
    </location>
</feature>
<dbReference type="GeneID" id="54480198"/>
<dbReference type="AlphaFoldDB" id="A0A6A6W0V0"/>
<organism evidence="3 4">
    <name type="scientific">Pseudovirgaria hyperparasitica</name>
    <dbReference type="NCBI Taxonomy" id="470096"/>
    <lineage>
        <taxon>Eukaryota</taxon>
        <taxon>Fungi</taxon>
        <taxon>Dikarya</taxon>
        <taxon>Ascomycota</taxon>
        <taxon>Pezizomycotina</taxon>
        <taxon>Dothideomycetes</taxon>
        <taxon>Dothideomycetes incertae sedis</taxon>
        <taxon>Acrospermales</taxon>
        <taxon>Acrospermaceae</taxon>
        <taxon>Pseudovirgaria</taxon>
    </lineage>
</organism>
<evidence type="ECO:0000313" key="3">
    <source>
        <dbReference type="EMBL" id="KAF2754701.1"/>
    </source>
</evidence>
<feature type="compositionally biased region" description="Pro residues" evidence="1">
    <location>
        <begin position="337"/>
        <end position="349"/>
    </location>
</feature>
<protein>
    <submittedName>
        <fullName evidence="3">Uncharacterized protein</fullName>
    </submittedName>
</protein>
<feature type="transmembrane region" description="Helical" evidence="2">
    <location>
        <begin position="60"/>
        <end position="83"/>
    </location>
</feature>
<evidence type="ECO:0000256" key="1">
    <source>
        <dbReference type="SAM" id="MobiDB-lite"/>
    </source>
</evidence>
<keyword evidence="4" id="KW-1185">Reference proteome</keyword>
<name>A0A6A6W0V0_9PEZI</name>
<feature type="region of interest" description="Disordered" evidence="1">
    <location>
        <begin position="181"/>
        <end position="504"/>
    </location>
</feature>
<keyword evidence="2" id="KW-1133">Transmembrane helix</keyword>
<accession>A0A6A6W0V0</accession>
<sequence>MSSSALASSSSSKHRFVLLTFAVSAAASSGFWSDIYNYKAPPPELGPPGAAGALRDKKQLPWEICGIVGAYLVTVLVALTLLLTVGKRMRRDAELSPLTLEIEMVKAGSQAFDITPVSPASTTRSWFQKKFHRTPSFRSGMSSPTSPTVQSVASFDHMVLKSDKEQRQREMERLYAAVMEHQDEQEARKSAQSMVTDPEVDQTSQDHRRPLQINTTAKHSDLYPSPQSATTPRSFSRPLHPMEPPRSARSTRFAEQQQPEERSSPQRNNAGARREPALSPLSPRKFLSRGPRRDSDASSSSKTRKSLHNLRISGPIQKYPGEQSDEEARTPLSPRFYDPPPPPALPSIPSPHDFATSQGTARNADSAYAQEARDQPAPLPSARIPRINTLAPPPALNISPAKSAASSTSTLPLRSYHDAAGLAPVPPTPTKTTYVQARKDKLSLTTPRTGMPNTPYSPYMPFTPITPVTPSHLVTRKDRKERKKMEGKRVLREDDMVKEEDELW</sequence>
<keyword evidence="2" id="KW-0812">Transmembrane</keyword>
<dbReference type="RefSeq" id="XP_033597152.1">
    <property type="nucleotide sequence ID" value="XM_033739144.1"/>
</dbReference>
<feature type="compositionally biased region" description="Polar residues" evidence="1">
    <location>
        <begin position="443"/>
        <end position="456"/>
    </location>
</feature>
<evidence type="ECO:0000256" key="2">
    <source>
        <dbReference type="SAM" id="Phobius"/>
    </source>
</evidence>
<evidence type="ECO:0000313" key="4">
    <source>
        <dbReference type="Proteomes" id="UP000799437"/>
    </source>
</evidence>
<feature type="compositionally biased region" description="Basic and acidic residues" evidence="1">
    <location>
        <begin position="475"/>
        <end position="495"/>
    </location>
</feature>
<keyword evidence="2" id="KW-0472">Membrane</keyword>
<reference evidence="3" key="1">
    <citation type="journal article" date="2020" name="Stud. Mycol.">
        <title>101 Dothideomycetes genomes: a test case for predicting lifestyles and emergence of pathogens.</title>
        <authorList>
            <person name="Haridas S."/>
            <person name="Albert R."/>
            <person name="Binder M."/>
            <person name="Bloem J."/>
            <person name="Labutti K."/>
            <person name="Salamov A."/>
            <person name="Andreopoulos B."/>
            <person name="Baker S."/>
            <person name="Barry K."/>
            <person name="Bills G."/>
            <person name="Bluhm B."/>
            <person name="Cannon C."/>
            <person name="Castanera R."/>
            <person name="Culley D."/>
            <person name="Daum C."/>
            <person name="Ezra D."/>
            <person name="Gonzalez J."/>
            <person name="Henrissat B."/>
            <person name="Kuo A."/>
            <person name="Liang C."/>
            <person name="Lipzen A."/>
            <person name="Lutzoni F."/>
            <person name="Magnuson J."/>
            <person name="Mondo S."/>
            <person name="Nolan M."/>
            <person name="Ohm R."/>
            <person name="Pangilinan J."/>
            <person name="Park H.-J."/>
            <person name="Ramirez L."/>
            <person name="Alfaro M."/>
            <person name="Sun H."/>
            <person name="Tritt A."/>
            <person name="Yoshinaga Y."/>
            <person name="Zwiers L.-H."/>
            <person name="Turgeon B."/>
            <person name="Goodwin S."/>
            <person name="Spatafora J."/>
            <person name="Crous P."/>
            <person name="Grigoriev I."/>
        </authorList>
    </citation>
    <scope>NUCLEOTIDE SEQUENCE</scope>
    <source>
        <strain evidence="3">CBS 121739</strain>
    </source>
</reference>
<dbReference type="EMBL" id="ML996579">
    <property type="protein sequence ID" value="KAF2754701.1"/>
    <property type="molecule type" value="Genomic_DNA"/>
</dbReference>
<gene>
    <name evidence="3" type="ORF">EJ05DRAFT_130438</name>
</gene>